<evidence type="ECO:0000256" key="7">
    <source>
        <dbReference type="ARBA" id="ARBA00022837"/>
    </source>
</evidence>
<dbReference type="SMART" id="SM00563">
    <property type="entry name" value="PlsC"/>
    <property type="match status" value="1"/>
</dbReference>
<evidence type="ECO:0000256" key="12">
    <source>
        <dbReference type="ARBA" id="ARBA00023264"/>
    </source>
</evidence>
<dbReference type="CDD" id="cd00051">
    <property type="entry name" value="EFh"/>
    <property type="match status" value="1"/>
</dbReference>
<reference evidence="17" key="2">
    <citation type="submission" date="2021-08" db="EMBL/GenBank/DDBJ databases">
        <authorList>
            <person name="Eriksson T."/>
        </authorList>
    </citation>
    <scope>NUCLEOTIDE SEQUENCE</scope>
    <source>
        <strain evidence="17">Stoneville</strain>
        <tissue evidence="17">Whole head</tissue>
    </source>
</reference>
<dbReference type="GO" id="GO:0016020">
    <property type="term" value="C:membrane"/>
    <property type="evidence" value="ECO:0007669"/>
    <property type="project" value="UniProtKB-SubCell"/>
</dbReference>
<feature type="domain" description="EF-hand" evidence="16">
    <location>
        <begin position="711"/>
        <end position="746"/>
    </location>
</feature>
<evidence type="ECO:0000256" key="8">
    <source>
        <dbReference type="ARBA" id="ARBA00022989"/>
    </source>
</evidence>
<organism evidence="17 18">
    <name type="scientific">Tenebrio molitor</name>
    <name type="common">Yellow mealworm beetle</name>
    <dbReference type="NCBI Taxonomy" id="7067"/>
    <lineage>
        <taxon>Eukaryota</taxon>
        <taxon>Metazoa</taxon>
        <taxon>Ecdysozoa</taxon>
        <taxon>Arthropoda</taxon>
        <taxon>Hexapoda</taxon>
        <taxon>Insecta</taxon>
        <taxon>Pterygota</taxon>
        <taxon>Neoptera</taxon>
        <taxon>Endopterygota</taxon>
        <taxon>Coleoptera</taxon>
        <taxon>Polyphaga</taxon>
        <taxon>Cucujiformia</taxon>
        <taxon>Tenebrionidae</taxon>
        <taxon>Tenebrio</taxon>
    </lineage>
</organism>
<evidence type="ECO:0000256" key="6">
    <source>
        <dbReference type="ARBA" id="ARBA00022692"/>
    </source>
</evidence>
<keyword evidence="8 15" id="KW-1133">Transmembrane helix</keyword>
<dbReference type="Proteomes" id="UP000719412">
    <property type="component" value="Unassembled WGS sequence"/>
</dbReference>
<dbReference type="UniPathway" id="UPA00085"/>
<keyword evidence="11" id="KW-0594">Phospholipid biosynthesis</keyword>
<dbReference type="GO" id="GO:0042171">
    <property type="term" value="F:lysophosphatidic acid acyltransferase activity"/>
    <property type="evidence" value="ECO:0007669"/>
    <property type="project" value="TreeGrafter"/>
</dbReference>
<evidence type="ECO:0000256" key="13">
    <source>
        <dbReference type="ARBA" id="ARBA00023315"/>
    </source>
</evidence>
<keyword evidence="9" id="KW-0443">Lipid metabolism</keyword>
<evidence type="ECO:0000256" key="10">
    <source>
        <dbReference type="ARBA" id="ARBA00023136"/>
    </source>
</evidence>
<keyword evidence="13" id="KW-0012">Acyltransferase</keyword>
<evidence type="ECO:0000313" key="18">
    <source>
        <dbReference type="Proteomes" id="UP000719412"/>
    </source>
</evidence>
<evidence type="ECO:0000256" key="11">
    <source>
        <dbReference type="ARBA" id="ARBA00023209"/>
    </source>
</evidence>
<proteinExistence type="inferred from homology"/>
<comment type="pathway">
    <text evidence="2">Lipid metabolism; phospholipid metabolism.</text>
</comment>
<evidence type="ECO:0000256" key="3">
    <source>
        <dbReference type="ARBA" id="ARBA00008655"/>
    </source>
</evidence>
<comment type="pathway">
    <text evidence="14">Phospholipid metabolism.</text>
</comment>
<evidence type="ECO:0000313" key="17">
    <source>
        <dbReference type="EMBL" id="KAH0814348.1"/>
    </source>
</evidence>
<dbReference type="Gene3D" id="1.10.238.10">
    <property type="entry name" value="EF-hand"/>
    <property type="match status" value="1"/>
</dbReference>
<comment type="subcellular location">
    <subcellularLocation>
        <location evidence="1">Membrane</location>
    </subcellularLocation>
</comment>
<dbReference type="InterPro" id="IPR002123">
    <property type="entry name" value="Plipid/glycerol_acylTrfase"/>
</dbReference>
<dbReference type="AlphaFoldDB" id="A0A8J6HH87"/>
<dbReference type="InterPro" id="IPR018247">
    <property type="entry name" value="EF_Hand_1_Ca_BS"/>
</dbReference>
<accession>A0A8J6HH87</accession>
<dbReference type="PANTHER" id="PTHR23063">
    <property type="entry name" value="PHOSPHOLIPID ACYLTRANSFERASE"/>
    <property type="match status" value="1"/>
</dbReference>
<dbReference type="GO" id="GO:0005509">
    <property type="term" value="F:calcium ion binding"/>
    <property type="evidence" value="ECO:0007669"/>
    <property type="project" value="InterPro"/>
</dbReference>
<dbReference type="SMART" id="SM00054">
    <property type="entry name" value="EFh"/>
    <property type="match status" value="3"/>
</dbReference>
<evidence type="ECO:0000256" key="1">
    <source>
        <dbReference type="ARBA" id="ARBA00004370"/>
    </source>
</evidence>
<dbReference type="SUPFAM" id="SSF47473">
    <property type="entry name" value="EF-hand"/>
    <property type="match status" value="1"/>
</dbReference>
<dbReference type="PROSITE" id="PS50222">
    <property type="entry name" value="EF_HAND_2"/>
    <property type="match status" value="2"/>
</dbReference>
<reference evidence="17" key="1">
    <citation type="journal article" date="2020" name="J Insects Food Feed">
        <title>The yellow mealworm (Tenebrio molitor) genome: a resource for the emerging insects as food and feed industry.</title>
        <authorList>
            <person name="Eriksson T."/>
            <person name="Andere A."/>
            <person name="Kelstrup H."/>
            <person name="Emery V."/>
            <person name="Picard C."/>
        </authorList>
    </citation>
    <scope>NUCLEOTIDE SEQUENCE</scope>
    <source>
        <strain evidence="17">Stoneville</strain>
        <tissue evidence="17">Whole head</tissue>
    </source>
</reference>
<comment type="similarity">
    <text evidence="3">Belongs to the 1-acyl-sn-glycerol-3-phosphate acyltransferase family.</text>
</comment>
<evidence type="ECO:0000256" key="15">
    <source>
        <dbReference type="SAM" id="Phobius"/>
    </source>
</evidence>
<dbReference type="EMBL" id="JABDTM020024364">
    <property type="protein sequence ID" value="KAH0814348.1"/>
    <property type="molecule type" value="Genomic_DNA"/>
</dbReference>
<evidence type="ECO:0000256" key="4">
    <source>
        <dbReference type="ARBA" id="ARBA00022516"/>
    </source>
</evidence>
<feature type="transmembrane region" description="Helical" evidence="15">
    <location>
        <begin position="158"/>
        <end position="191"/>
    </location>
</feature>
<dbReference type="Pfam" id="PF01553">
    <property type="entry name" value="Acyltransferase"/>
    <property type="match status" value="1"/>
</dbReference>
<dbReference type="GO" id="GO:0008654">
    <property type="term" value="P:phospholipid biosynthetic process"/>
    <property type="evidence" value="ECO:0007669"/>
    <property type="project" value="UniProtKB-KW"/>
</dbReference>
<keyword evidence="12" id="KW-1208">Phospholipid metabolism</keyword>
<comment type="caution">
    <text evidence="17">The sequence shown here is derived from an EMBL/GenBank/DDBJ whole genome shotgun (WGS) entry which is preliminary data.</text>
</comment>
<keyword evidence="4" id="KW-0444">Lipid biosynthesis</keyword>
<gene>
    <name evidence="17" type="ORF">GEV33_008442</name>
</gene>
<evidence type="ECO:0000256" key="14">
    <source>
        <dbReference type="ARBA" id="ARBA00025707"/>
    </source>
</evidence>
<dbReference type="Pfam" id="PF13833">
    <property type="entry name" value="EF-hand_8"/>
    <property type="match status" value="2"/>
</dbReference>
<dbReference type="SUPFAM" id="SSF69593">
    <property type="entry name" value="Glycerol-3-phosphate (1)-acyltransferase"/>
    <property type="match status" value="2"/>
</dbReference>
<dbReference type="PROSITE" id="PS00018">
    <property type="entry name" value="EF_HAND_1"/>
    <property type="match status" value="1"/>
</dbReference>
<dbReference type="InterPro" id="IPR011992">
    <property type="entry name" value="EF-hand-dom_pair"/>
</dbReference>
<keyword evidence="18" id="KW-1185">Reference proteome</keyword>
<keyword evidence="7" id="KW-0106">Calcium</keyword>
<dbReference type="CDD" id="cd07991">
    <property type="entry name" value="LPLAT_LPCAT1-like"/>
    <property type="match status" value="1"/>
</dbReference>
<evidence type="ECO:0000256" key="2">
    <source>
        <dbReference type="ARBA" id="ARBA00005074"/>
    </source>
</evidence>
<evidence type="ECO:0000256" key="9">
    <source>
        <dbReference type="ARBA" id="ARBA00023098"/>
    </source>
</evidence>
<dbReference type="PANTHER" id="PTHR23063:SF52">
    <property type="entry name" value="LYSOPHOSPHATIDYLCHOLINE ACYLTRANSFERASE"/>
    <property type="match status" value="1"/>
</dbReference>
<evidence type="ECO:0000259" key="16">
    <source>
        <dbReference type="PROSITE" id="PS50222"/>
    </source>
</evidence>
<keyword evidence="5" id="KW-0808">Transferase</keyword>
<name>A0A8J6HH87_TENMO</name>
<feature type="domain" description="EF-hand" evidence="16">
    <location>
        <begin position="639"/>
        <end position="674"/>
    </location>
</feature>
<protein>
    <recommendedName>
        <fullName evidence="16">EF-hand domain-containing protein</fullName>
    </recommendedName>
</protein>
<dbReference type="InterPro" id="IPR002048">
    <property type="entry name" value="EF_hand_dom"/>
</dbReference>
<dbReference type="GO" id="GO:0008374">
    <property type="term" value="F:O-acyltransferase activity"/>
    <property type="evidence" value="ECO:0007669"/>
    <property type="project" value="InterPro"/>
</dbReference>
<dbReference type="GO" id="GO:0005783">
    <property type="term" value="C:endoplasmic reticulum"/>
    <property type="evidence" value="ECO:0007669"/>
    <property type="project" value="TreeGrafter"/>
</dbReference>
<evidence type="ECO:0000256" key="5">
    <source>
        <dbReference type="ARBA" id="ARBA00022679"/>
    </source>
</evidence>
<keyword evidence="10 15" id="KW-0472">Membrane</keyword>
<dbReference type="InterPro" id="IPR045252">
    <property type="entry name" value="LPCAT1-like"/>
</dbReference>
<sequence>MSKLQGEEYDTDAQCGVLGLGRQRAFVVVHIRRETAEIGPSGSRESSDEEEANVLALFGTGKWRKRSLRRHNGKQALQPVQDEVNTNINISPELLFRTRVDFHVSLHFTEAFTFHQLHRNINSRLQRLIAETENLRSDASGPFIFIQLTQIFNREMETAILTVVLLPIRVSIICFFLISGWLLACLGLWGLTEEDLRAKPLAGWRSTVRRISAHLIRFLFVAGGFRLRVIGKQSDRTAAPVVALAPHSSFMDSLAMVYMGGPSIVAKGETAAIPFFGSTYLTLTNNLKASLTTAKALALDLSLILCYGLRRTNFAFYGARFRAILYIHHPLYKFKGPVPPCRELTCSDKRDWSRKLTPVLCFLGQSVYRAGGMNVVVKGKQADRKEAPILVIAPHSTFLDGGIIYATGFPSIIVRRESGTNPYIGKLINFTQPVYVWRDDPDSRQNTIKEIISRATSDQDWPQILIFPEGTCTNRSCLITFKPGAFYPGVPIQPVCIRYPNKLDTVTWTWEGPSALKLLWLTLTQPYSYCEIEFLPVYTPNEEEKRDPKLFANNVRAVMAKALGVPVSDYTYGDCKLMARAKEMNLPNATSLVEIQKIRHRLNLHQANVEENLLNSNVLCQNCDRIIFSEFCKLLNLSPNEHATQHLFRLYDKNCNGVIDFRDYLLGVLALSNSRTTLDAVKLACKIYDTSGLGRLSVEDFSKALFHTLAFSKEYAFEIFEQVDRNKLGYITFDNFLAYAVKKAEFANLFSLSHEEKFIPQRNGEICPNDFAKKVD</sequence>
<keyword evidence="6 15" id="KW-0812">Transmembrane</keyword>